<dbReference type="InterPro" id="IPR024654">
    <property type="entry name" value="Calcineurin-like_PHP_lpxH"/>
</dbReference>
<dbReference type="Pfam" id="PF12850">
    <property type="entry name" value="Metallophos_2"/>
    <property type="match status" value="1"/>
</dbReference>
<dbReference type="InterPro" id="IPR000979">
    <property type="entry name" value="Phosphodiesterase_MJ0936/Vps29"/>
</dbReference>
<evidence type="ECO:0000313" key="5">
    <source>
        <dbReference type="EMBL" id="KAK8841416.1"/>
    </source>
</evidence>
<feature type="domain" description="Calcineurin-like phosphoesterase" evidence="4">
    <location>
        <begin position="1"/>
        <end position="156"/>
    </location>
</feature>
<evidence type="ECO:0000256" key="3">
    <source>
        <dbReference type="RuleBase" id="RU362040"/>
    </source>
</evidence>
<dbReference type="SUPFAM" id="SSF56300">
    <property type="entry name" value="Metallo-dependent phosphatases"/>
    <property type="match status" value="1"/>
</dbReference>
<organism evidence="5 6">
    <name type="scientific">Tritrichomonas musculus</name>
    <dbReference type="NCBI Taxonomy" id="1915356"/>
    <lineage>
        <taxon>Eukaryota</taxon>
        <taxon>Metamonada</taxon>
        <taxon>Parabasalia</taxon>
        <taxon>Tritrichomonadida</taxon>
        <taxon>Tritrichomonadidae</taxon>
        <taxon>Tritrichomonas</taxon>
    </lineage>
</organism>
<evidence type="ECO:0000259" key="4">
    <source>
        <dbReference type="Pfam" id="PF12850"/>
    </source>
</evidence>
<dbReference type="EMBL" id="JAPFFF010000041">
    <property type="protein sequence ID" value="KAK8841416.1"/>
    <property type="molecule type" value="Genomic_DNA"/>
</dbReference>
<comment type="caution">
    <text evidence="5">The sequence shown here is derived from an EMBL/GenBank/DDBJ whole genome shotgun (WGS) entry which is preliminary data.</text>
</comment>
<accession>A0ABR2H6F7</accession>
<comment type="similarity">
    <text evidence="1 3">Belongs to the VPS29 family.</text>
</comment>
<keyword evidence="6" id="KW-1185">Reference proteome</keyword>
<dbReference type="InterPro" id="IPR029052">
    <property type="entry name" value="Metallo-depent_PP-like"/>
</dbReference>
<dbReference type="PANTHER" id="PTHR11124">
    <property type="entry name" value="VACUOLAR SORTING PROTEIN VPS29"/>
    <property type="match status" value="1"/>
</dbReference>
<gene>
    <name evidence="5" type="ORF">M9Y10_027033</name>
</gene>
<evidence type="ECO:0000313" key="6">
    <source>
        <dbReference type="Proteomes" id="UP001470230"/>
    </source>
</evidence>
<name>A0ABR2H6F7_9EUKA</name>
<dbReference type="Gene3D" id="3.60.21.10">
    <property type="match status" value="1"/>
</dbReference>
<reference evidence="5 6" key="1">
    <citation type="submission" date="2024-04" db="EMBL/GenBank/DDBJ databases">
        <title>Tritrichomonas musculus Genome.</title>
        <authorList>
            <person name="Alves-Ferreira E."/>
            <person name="Grigg M."/>
            <person name="Lorenzi H."/>
            <person name="Galac M."/>
        </authorList>
    </citation>
    <scope>NUCLEOTIDE SEQUENCE [LARGE SCALE GENOMIC DNA]</scope>
    <source>
        <strain evidence="5 6">EAF2021</strain>
    </source>
</reference>
<protein>
    <recommendedName>
        <fullName evidence="2 3">Vacuolar protein sorting-associated protein 29</fullName>
    </recommendedName>
</protein>
<proteinExistence type="inferred from homology"/>
<dbReference type="NCBIfam" id="TIGR00040">
    <property type="entry name" value="yfcE"/>
    <property type="match status" value="1"/>
</dbReference>
<evidence type="ECO:0000256" key="2">
    <source>
        <dbReference type="ARBA" id="ARBA00017767"/>
    </source>
</evidence>
<evidence type="ECO:0000256" key="1">
    <source>
        <dbReference type="ARBA" id="ARBA00005945"/>
    </source>
</evidence>
<sequence>MLILIIGDLYIPFKSSDISQIFQDQLQPGKIQHILCTGNLCIKSELDYLRTICPEITIVKGELDEEGITTSEEAVLTIGGLKIGLISSYSIFPITDNSKLALKQRDLDVNILVHGGSHKASATIFEGCLYLDPGSATGVPSNYTKDSVPSFILLNIQGITATAYIYSLSNDTINVEKVEYEQSQ</sequence>
<dbReference type="Proteomes" id="UP001470230">
    <property type="component" value="Unassembled WGS sequence"/>
</dbReference>